<dbReference type="Pfam" id="PF06985">
    <property type="entry name" value="HET"/>
    <property type="match status" value="1"/>
</dbReference>
<proteinExistence type="predicted"/>
<evidence type="ECO:0000259" key="2">
    <source>
        <dbReference type="Pfam" id="PF06985"/>
    </source>
</evidence>
<evidence type="ECO:0000256" key="1">
    <source>
        <dbReference type="SAM" id="MobiDB-lite"/>
    </source>
</evidence>
<dbReference type="EMBL" id="MU004197">
    <property type="protein sequence ID" value="KAF2490410.1"/>
    <property type="molecule type" value="Genomic_DNA"/>
</dbReference>
<sequence>MAEQHTSQRDFPAYTDLPLDYIRVVRILPGAGESDIHCHISLVSLKKQPDYIALSYAWGSPEKEGSSNANARTTRKRKERGKTRTIYLNGHPLGPIRKNLWRFLNQARELASTLTDLQSDYWIDAICIDQSHQEERKQQVGLMPRIYETARKVLIWLGPTYDNSNVSLRELTRPILYWRAKKNVFSVWTKPAGAAISSLCGRPYWRRLWIFQKIMLA</sequence>
<accession>A0A6A6QEG5</accession>
<dbReference type="AlphaFoldDB" id="A0A6A6QEG5"/>
<organism evidence="3 4">
    <name type="scientific">Lophium mytilinum</name>
    <dbReference type="NCBI Taxonomy" id="390894"/>
    <lineage>
        <taxon>Eukaryota</taxon>
        <taxon>Fungi</taxon>
        <taxon>Dikarya</taxon>
        <taxon>Ascomycota</taxon>
        <taxon>Pezizomycotina</taxon>
        <taxon>Dothideomycetes</taxon>
        <taxon>Pleosporomycetidae</taxon>
        <taxon>Mytilinidiales</taxon>
        <taxon>Mytilinidiaceae</taxon>
        <taxon>Lophium</taxon>
    </lineage>
</organism>
<dbReference type="PANTHER" id="PTHR24148">
    <property type="entry name" value="ANKYRIN REPEAT DOMAIN-CONTAINING PROTEIN 39 HOMOLOG-RELATED"/>
    <property type="match status" value="1"/>
</dbReference>
<dbReference type="InterPro" id="IPR052895">
    <property type="entry name" value="HetReg/Transcr_Mod"/>
</dbReference>
<dbReference type="Proteomes" id="UP000799750">
    <property type="component" value="Unassembled WGS sequence"/>
</dbReference>
<feature type="domain" description="Heterokaryon incompatibility" evidence="2">
    <location>
        <begin position="51"/>
        <end position="212"/>
    </location>
</feature>
<dbReference type="PANTHER" id="PTHR24148:SF73">
    <property type="entry name" value="HET DOMAIN PROTEIN (AFU_ORTHOLOGUE AFUA_8G01020)"/>
    <property type="match status" value="1"/>
</dbReference>
<dbReference type="InterPro" id="IPR010730">
    <property type="entry name" value="HET"/>
</dbReference>
<reference evidence="3" key="1">
    <citation type="journal article" date="2020" name="Stud. Mycol.">
        <title>101 Dothideomycetes genomes: a test case for predicting lifestyles and emergence of pathogens.</title>
        <authorList>
            <person name="Haridas S."/>
            <person name="Albert R."/>
            <person name="Binder M."/>
            <person name="Bloem J."/>
            <person name="Labutti K."/>
            <person name="Salamov A."/>
            <person name="Andreopoulos B."/>
            <person name="Baker S."/>
            <person name="Barry K."/>
            <person name="Bills G."/>
            <person name="Bluhm B."/>
            <person name="Cannon C."/>
            <person name="Castanera R."/>
            <person name="Culley D."/>
            <person name="Daum C."/>
            <person name="Ezra D."/>
            <person name="Gonzalez J."/>
            <person name="Henrissat B."/>
            <person name="Kuo A."/>
            <person name="Liang C."/>
            <person name="Lipzen A."/>
            <person name="Lutzoni F."/>
            <person name="Magnuson J."/>
            <person name="Mondo S."/>
            <person name="Nolan M."/>
            <person name="Ohm R."/>
            <person name="Pangilinan J."/>
            <person name="Park H.-J."/>
            <person name="Ramirez L."/>
            <person name="Alfaro M."/>
            <person name="Sun H."/>
            <person name="Tritt A."/>
            <person name="Yoshinaga Y."/>
            <person name="Zwiers L.-H."/>
            <person name="Turgeon B."/>
            <person name="Goodwin S."/>
            <person name="Spatafora J."/>
            <person name="Crous P."/>
            <person name="Grigoriev I."/>
        </authorList>
    </citation>
    <scope>NUCLEOTIDE SEQUENCE</scope>
    <source>
        <strain evidence="3">CBS 269.34</strain>
    </source>
</reference>
<protein>
    <submittedName>
        <fullName evidence="3">HET-domain-containing protein</fullName>
    </submittedName>
</protein>
<feature type="non-terminal residue" evidence="3">
    <location>
        <position position="217"/>
    </location>
</feature>
<evidence type="ECO:0000313" key="3">
    <source>
        <dbReference type="EMBL" id="KAF2490410.1"/>
    </source>
</evidence>
<evidence type="ECO:0000313" key="4">
    <source>
        <dbReference type="Proteomes" id="UP000799750"/>
    </source>
</evidence>
<name>A0A6A6QEG5_9PEZI</name>
<keyword evidence="4" id="KW-1185">Reference proteome</keyword>
<gene>
    <name evidence="3" type="ORF">BU16DRAFT_470571</name>
</gene>
<dbReference type="OrthoDB" id="3553147at2759"/>
<feature type="region of interest" description="Disordered" evidence="1">
    <location>
        <begin position="61"/>
        <end position="81"/>
    </location>
</feature>